<feature type="domain" description="AB hydrolase-1" evidence="2">
    <location>
        <begin position="83"/>
        <end position="192"/>
    </location>
</feature>
<keyword evidence="3" id="KW-0378">Hydrolase</keyword>
<organism evidence="3 4">
    <name type="scientific">Streptomyces triticagri</name>
    <dbReference type="NCBI Taxonomy" id="2293568"/>
    <lineage>
        <taxon>Bacteria</taxon>
        <taxon>Bacillati</taxon>
        <taxon>Actinomycetota</taxon>
        <taxon>Actinomycetes</taxon>
        <taxon>Kitasatosporales</taxon>
        <taxon>Streptomycetaceae</taxon>
        <taxon>Streptomyces</taxon>
    </lineage>
</organism>
<gene>
    <name evidence="3" type="ORF">DY218_09885</name>
</gene>
<comment type="caution">
    <text evidence="3">The sequence shown here is derived from an EMBL/GenBank/DDBJ whole genome shotgun (WGS) entry which is preliminary data.</text>
</comment>
<dbReference type="PROSITE" id="PS51257">
    <property type="entry name" value="PROKAR_LIPOPROTEIN"/>
    <property type="match status" value="1"/>
</dbReference>
<dbReference type="Proteomes" id="UP000263094">
    <property type="component" value="Unassembled WGS sequence"/>
</dbReference>
<dbReference type="OrthoDB" id="7185741at2"/>
<name>A0A372M8N2_9ACTN</name>
<protein>
    <submittedName>
        <fullName evidence="3">Alpha/beta fold hydrolase</fullName>
    </submittedName>
</protein>
<accession>A0A372M8N2</accession>
<dbReference type="RefSeq" id="WP_128555567.1">
    <property type="nucleotide sequence ID" value="NZ_QUAK01000051.1"/>
</dbReference>
<dbReference type="AlphaFoldDB" id="A0A372M8N2"/>
<feature type="region of interest" description="Disordered" evidence="1">
    <location>
        <begin position="27"/>
        <end position="53"/>
    </location>
</feature>
<dbReference type="InterPro" id="IPR000073">
    <property type="entry name" value="AB_hydrolase_1"/>
</dbReference>
<dbReference type="GO" id="GO:0016787">
    <property type="term" value="F:hydrolase activity"/>
    <property type="evidence" value="ECO:0007669"/>
    <property type="project" value="UniProtKB-KW"/>
</dbReference>
<dbReference type="PANTHER" id="PTHR43798">
    <property type="entry name" value="MONOACYLGLYCEROL LIPASE"/>
    <property type="match status" value="1"/>
</dbReference>
<proteinExistence type="predicted"/>
<keyword evidence="4" id="KW-1185">Reference proteome</keyword>
<dbReference type="EMBL" id="QUAK01000051">
    <property type="protein sequence ID" value="RFU86960.1"/>
    <property type="molecule type" value="Genomic_DNA"/>
</dbReference>
<dbReference type="GO" id="GO:0016020">
    <property type="term" value="C:membrane"/>
    <property type="evidence" value="ECO:0007669"/>
    <property type="project" value="TreeGrafter"/>
</dbReference>
<dbReference type="InterPro" id="IPR050266">
    <property type="entry name" value="AB_hydrolase_sf"/>
</dbReference>
<evidence type="ECO:0000313" key="4">
    <source>
        <dbReference type="Proteomes" id="UP000263094"/>
    </source>
</evidence>
<feature type="compositionally biased region" description="Basic and acidic residues" evidence="1">
    <location>
        <begin position="27"/>
        <end position="36"/>
    </location>
</feature>
<evidence type="ECO:0000259" key="2">
    <source>
        <dbReference type="Pfam" id="PF00561"/>
    </source>
</evidence>
<dbReference type="SUPFAM" id="SSF53474">
    <property type="entry name" value="alpha/beta-Hydrolases"/>
    <property type="match status" value="1"/>
</dbReference>
<sequence>MIRRVRETAVVALCCAAAGAGLVGCEDEPKADKASEAKPTASRSAGGDEQQADEAAAFTAKKIKVEGHTVNVSCSGKQADGKPVVMLLHGGGDDVKKLSGLQKELSTEDRVCSYDRLGAGASDKPDGLQTVEDAGKILTGVLDQVAGDAPVVLAGHSIGGLFAGRYAPDHQDRIKGLVLLDATSPTQAADLKRTIPADADEQSAQLRDKTLMVLQGKGPEKLVTPDGPVRSAGDIPVEVIQHGKQYLGAIPKYGKSLEDDWTLGEHEWLKLSADSKLSVARKSEHYIYVDEPAVAVAAIQRVVAGAAS</sequence>
<dbReference type="Pfam" id="PF00561">
    <property type="entry name" value="Abhydrolase_1"/>
    <property type="match status" value="1"/>
</dbReference>
<dbReference type="PANTHER" id="PTHR43798:SF33">
    <property type="entry name" value="HYDROLASE, PUTATIVE (AFU_ORTHOLOGUE AFUA_2G14860)-RELATED"/>
    <property type="match status" value="1"/>
</dbReference>
<evidence type="ECO:0000313" key="3">
    <source>
        <dbReference type="EMBL" id="RFU86960.1"/>
    </source>
</evidence>
<reference evidence="3 4" key="1">
    <citation type="submission" date="2018-08" db="EMBL/GenBank/DDBJ databases">
        <title>Isolation, diversity and antifungal activity of Actinobacteria from wheat.</title>
        <authorList>
            <person name="Han C."/>
        </authorList>
    </citation>
    <scope>NUCLEOTIDE SEQUENCE [LARGE SCALE GENOMIC DNA]</scope>
    <source>
        <strain evidence="3 4">NEAU-YY421</strain>
    </source>
</reference>
<dbReference type="Gene3D" id="3.40.50.1820">
    <property type="entry name" value="alpha/beta hydrolase"/>
    <property type="match status" value="1"/>
</dbReference>
<dbReference type="InterPro" id="IPR029058">
    <property type="entry name" value="AB_hydrolase_fold"/>
</dbReference>
<evidence type="ECO:0000256" key="1">
    <source>
        <dbReference type="SAM" id="MobiDB-lite"/>
    </source>
</evidence>